<evidence type="ECO:0000256" key="2">
    <source>
        <dbReference type="ARBA" id="ARBA00005982"/>
    </source>
</evidence>
<dbReference type="InterPro" id="IPR018456">
    <property type="entry name" value="PTR2_symporter_CS"/>
</dbReference>
<evidence type="ECO:0000256" key="1">
    <source>
        <dbReference type="ARBA" id="ARBA00004651"/>
    </source>
</evidence>
<evidence type="ECO:0000256" key="5">
    <source>
        <dbReference type="ARBA" id="ARBA00022692"/>
    </source>
</evidence>
<dbReference type="Pfam" id="PF00854">
    <property type="entry name" value="PTR2"/>
    <property type="match status" value="1"/>
</dbReference>
<keyword evidence="3 8" id="KW-0813">Transport</keyword>
<feature type="domain" description="Major facilitator superfamily (MFS) profile" evidence="11">
    <location>
        <begin position="68"/>
        <end position="531"/>
    </location>
</feature>
<evidence type="ECO:0000313" key="12">
    <source>
        <dbReference type="EMBL" id="MTG89091.1"/>
    </source>
</evidence>
<dbReference type="EMBL" id="WMKA01000016">
    <property type="protein sequence ID" value="MTG89091.1"/>
    <property type="molecule type" value="Genomic_DNA"/>
</dbReference>
<keyword evidence="5 8" id="KW-0812">Transmembrane</keyword>
<keyword evidence="4" id="KW-1003">Cell membrane</keyword>
<dbReference type="GO" id="GO:0005886">
    <property type="term" value="C:plasma membrane"/>
    <property type="evidence" value="ECO:0007669"/>
    <property type="project" value="UniProtKB-SubCell"/>
</dbReference>
<feature type="transmembrane region" description="Helical" evidence="10">
    <location>
        <begin position="88"/>
        <end position="106"/>
    </location>
</feature>
<feature type="transmembrane region" description="Helical" evidence="10">
    <location>
        <begin position="335"/>
        <end position="352"/>
    </location>
</feature>
<evidence type="ECO:0000256" key="3">
    <source>
        <dbReference type="ARBA" id="ARBA00022448"/>
    </source>
</evidence>
<dbReference type="InterPro" id="IPR020846">
    <property type="entry name" value="MFS_dom"/>
</dbReference>
<evidence type="ECO:0000256" key="6">
    <source>
        <dbReference type="ARBA" id="ARBA00022989"/>
    </source>
</evidence>
<feature type="transmembrane region" description="Helical" evidence="10">
    <location>
        <begin position="506"/>
        <end position="527"/>
    </location>
</feature>
<evidence type="ECO:0000256" key="9">
    <source>
        <dbReference type="SAM" id="MobiDB-lite"/>
    </source>
</evidence>
<dbReference type="Gene3D" id="1.20.1250.20">
    <property type="entry name" value="MFS general substrate transporter like domains"/>
    <property type="match status" value="1"/>
</dbReference>
<feature type="transmembrane region" description="Helical" evidence="10">
    <location>
        <begin position="481"/>
        <end position="500"/>
    </location>
</feature>
<evidence type="ECO:0000256" key="10">
    <source>
        <dbReference type="SAM" id="Phobius"/>
    </source>
</evidence>
<feature type="transmembrane region" description="Helical" evidence="10">
    <location>
        <begin position="380"/>
        <end position="401"/>
    </location>
</feature>
<feature type="compositionally biased region" description="Basic and acidic residues" evidence="9">
    <location>
        <begin position="1"/>
        <end position="25"/>
    </location>
</feature>
<feature type="transmembrane region" description="Helical" evidence="10">
    <location>
        <begin position="305"/>
        <end position="323"/>
    </location>
</feature>
<dbReference type="InterPro" id="IPR036259">
    <property type="entry name" value="MFS_trans_sf"/>
</dbReference>
<accession>A0A6N7ZI24</accession>
<feature type="transmembrane region" description="Helical" evidence="10">
    <location>
        <begin position="413"/>
        <end position="435"/>
    </location>
</feature>
<dbReference type="GO" id="GO:0035443">
    <property type="term" value="P:tripeptide transmembrane transport"/>
    <property type="evidence" value="ECO:0007669"/>
    <property type="project" value="UniProtKB-ARBA"/>
</dbReference>
<feature type="region of interest" description="Disordered" evidence="9">
    <location>
        <begin position="1"/>
        <end position="51"/>
    </location>
</feature>
<protein>
    <submittedName>
        <fullName evidence="12">MFS transporter</fullName>
    </submittedName>
</protein>
<keyword evidence="7 10" id="KW-0472">Membrane</keyword>
<proteinExistence type="inferred from homology"/>
<feature type="transmembrane region" description="Helical" evidence="10">
    <location>
        <begin position="275"/>
        <end position="293"/>
    </location>
</feature>
<feature type="transmembrane region" description="Helical" evidence="10">
    <location>
        <begin position="141"/>
        <end position="158"/>
    </location>
</feature>
<evidence type="ECO:0000259" key="11">
    <source>
        <dbReference type="PROSITE" id="PS50850"/>
    </source>
</evidence>
<dbReference type="AlphaFoldDB" id="A0A6N7ZI24"/>
<dbReference type="NCBIfam" id="TIGR00924">
    <property type="entry name" value="yjdL_sub1_fam"/>
    <property type="match status" value="1"/>
</dbReference>
<feature type="transmembrane region" description="Helical" evidence="10">
    <location>
        <begin position="112"/>
        <end position="132"/>
    </location>
</feature>
<dbReference type="PROSITE" id="PS50850">
    <property type="entry name" value="MFS"/>
    <property type="match status" value="1"/>
</dbReference>
<dbReference type="PANTHER" id="PTHR23517">
    <property type="entry name" value="RESISTANCE PROTEIN MDTM, PUTATIVE-RELATED-RELATED"/>
    <property type="match status" value="1"/>
</dbReference>
<dbReference type="GO" id="GO:0015333">
    <property type="term" value="F:peptide:proton symporter activity"/>
    <property type="evidence" value="ECO:0007669"/>
    <property type="project" value="UniProtKB-ARBA"/>
</dbReference>
<dbReference type="GO" id="GO:0042937">
    <property type="term" value="F:tripeptide transmembrane transporter activity"/>
    <property type="evidence" value="ECO:0007669"/>
    <property type="project" value="UniProtKB-ARBA"/>
</dbReference>
<comment type="similarity">
    <text evidence="2 8">Belongs to the major facilitator superfamily. Proton-dependent oligopeptide transporter (POT/PTR) (TC 2.A.17) family.</text>
</comment>
<reference evidence="12 13" key="1">
    <citation type="submission" date="2019-11" db="EMBL/GenBank/DDBJ databases">
        <title>Cellulosimicrobium composti sp. nov. isolated from a compost.</title>
        <authorList>
            <person name="Yang Y."/>
        </authorList>
    </citation>
    <scope>NUCLEOTIDE SEQUENCE [LARGE SCALE GENOMIC DNA]</scope>
    <source>
        <strain evidence="12 13">BIT-GX5</strain>
    </source>
</reference>
<keyword evidence="6 10" id="KW-1133">Transmembrane helix</keyword>
<dbReference type="PROSITE" id="PS01023">
    <property type="entry name" value="PTR2_2"/>
    <property type="match status" value="1"/>
</dbReference>
<dbReference type="CDD" id="cd17346">
    <property type="entry name" value="MFS_DtpA_like"/>
    <property type="match status" value="1"/>
</dbReference>
<dbReference type="FunFam" id="1.20.1250.20:FF:000017">
    <property type="entry name" value="Dipeptide and tripeptide permease A"/>
    <property type="match status" value="1"/>
</dbReference>
<dbReference type="PANTHER" id="PTHR23517:SF15">
    <property type="entry name" value="PROTON-DEPENDENT OLIGOPEPTIDE FAMILY TRANSPORT PROTEIN"/>
    <property type="match status" value="1"/>
</dbReference>
<feature type="transmembrane region" description="Helical" evidence="10">
    <location>
        <begin position="228"/>
        <end position="248"/>
    </location>
</feature>
<evidence type="ECO:0000256" key="7">
    <source>
        <dbReference type="ARBA" id="ARBA00023136"/>
    </source>
</evidence>
<dbReference type="InterPro" id="IPR000109">
    <property type="entry name" value="POT_fam"/>
</dbReference>
<dbReference type="GO" id="GO:0071916">
    <property type="term" value="F:dipeptide transmembrane transporter activity"/>
    <property type="evidence" value="ECO:0007669"/>
    <property type="project" value="UniProtKB-ARBA"/>
</dbReference>
<sequence length="548" mass="57465">MDGDDPKGQDDAGRRGLGREGRTEPDPGAPPVGPGTAAVVGASQDEGPVGPAAGAIEGDHAFFGHPRGLLTLFTTELWERFSYYGMRAILLFYLTDTVANGGLGIAETTGLALVSIYGTSVYLLSVVGGWLADRVIGSRRSVLYGGIIIAAGHVSLTIPGAGFSMVGIALVALGTGLLKPNVSSMVGELYARDDPRRDSGFSIFYMGINIGSFVAPFLVGAARAWGGYHAGFAVAAVGMAVALVFFVAGRRFLGEAGAHVPNPVRPEERAKIARIFALIAAGVVVVGLVAVVISGGFDITTFIDTMSYLAFLAPIAYFVVMYRSPRVTDAERPRVIAYIPLFVAAMLFWMIFEQAATTLSAFAKDRTELSIFGIGISPEFFQSVNPLSIILLAPVFAWIWIRTGDRPTTANKFAIGLALASVSFLFLAAASAVVGDGKAPAWVLVLVYVIQTLGELCLSPVGLAATTLLAPRAFRSQAMALWFLAPAAGQAITAQVVQVTEGASDTAYFGSIGAVTLVFALALFALAPWVTRHIRHADELEGAHTAGA</sequence>
<comment type="subcellular location">
    <subcellularLocation>
        <location evidence="1">Cell membrane</location>
        <topology evidence="1">Multi-pass membrane protein</topology>
    </subcellularLocation>
    <subcellularLocation>
        <location evidence="8">Membrane</location>
        <topology evidence="8">Multi-pass membrane protein</topology>
    </subcellularLocation>
</comment>
<organism evidence="12 13">
    <name type="scientific">Cellulosimicrobium composti</name>
    <dbReference type="NCBI Taxonomy" id="2672572"/>
    <lineage>
        <taxon>Bacteria</taxon>
        <taxon>Bacillati</taxon>
        <taxon>Actinomycetota</taxon>
        <taxon>Actinomycetes</taxon>
        <taxon>Micrococcales</taxon>
        <taxon>Promicromonosporaceae</taxon>
        <taxon>Cellulosimicrobium</taxon>
    </lineage>
</organism>
<dbReference type="InterPro" id="IPR050171">
    <property type="entry name" value="MFS_Transporters"/>
</dbReference>
<dbReference type="Proteomes" id="UP000440668">
    <property type="component" value="Unassembled WGS sequence"/>
</dbReference>
<name>A0A6N7ZI24_9MICO</name>
<dbReference type="InterPro" id="IPR005279">
    <property type="entry name" value="Dipep/tripep_permease"/>
</dbReference>
<evidence type="ECO:0000256" key="8">
    <source>
        <dbReference type="RuleBase" id="RU003755"/>
    </source>
</evidence>
<gene>
    <name evidence="12" type="ORF">GJV82_09050</name>
</gene>
<evidence type="ECO:0000313" key="13">
    <source>
        <dbReference type="Proteomes" id="UP000440668"/>
    </source>
</evidence>
<feature type="transmembrane region" description="Helical" evidence="10">
    <location>
        <begin position="203"/>
        <end position="222"/>
    </location>
</feature>
<dbReference type="SUPFAM" id="SSF103473">
    <property type="entry name" value="MFS general substrate transporter"/>
    <property type="match status" value="1"/>
</dbReference>
<comment type="caution">
    <text evidence="12">The sequence shown here is derived from an EMBL/GenBank/DDBJ whole genome shotgun (WGS) entry which is preliminary data.</text>
</comment>
<feature type="transmembrane region" description="Helical" evidence="10">
    <location>
        <begin position="441"/>
        <end position="469"/>
    </location>
</feature>
<dbReference type="RefSeq" id="WP_155098988.1">
    <property type="nucleotide sequence ID" value="NZ_WMKA01000016.1"/>
</dbReference>
<evidence type="ECO:0000256" key="4">
    <source>
        <dbReference type="ARBA" id="ARBA00022475"/>
    </source>
</evidence>